<proteinExistence type="predicted"/>
<protein>
    <recommendedName>
        <fullName evidence="4">DUF3149 domain-containing protein</fullName>
    </recommendedName>
</protein>
<gene>
    <name evidence="2" type="ORF">QWZ16_08790</name>
</gene>
<keyword evidence="1" id="KW-0812">Transmembrane</keyword>
<name>A0ABT8BSZ9_9VIBR</name>
<keyword evidence="1" id="KW-0472">Membrane</keyword>
<keyword evidence="1" id="KW-1133">Transmembrane helix</keyword>
<feature type="transmembrane region" description="Helical" evidence="1">
    <location>
        <begin position="12"/>
        <end position="33"/>
    </location>
</feature>
<organism evidence="2 3">
    <name type="scientific">Vibrio ostreicida</name>
    <dbReference type="NCBI Taxonomy" id="526588"/>
    <lineage>
        <taxon>Bacteria</taxon>
        <taxon>Pseudomonadati</taxon>
        <taxon>Pseudomonadota</taxon>
        <taxon>Gammaproteobacteria</taxon>
        <taxon>Vibrionales</taxon>
        <taxon>Vibrionaceae</taxon>
        <taxon>Vibrio</taxon>
    </lineage>
</organism>
<keyword evidence="3" id="KW-1185">Reference proteome</keyword>
<dbReference type="EMBL" id="JAUFQC010000001">
    <property type="protein sequence ID" value="MDN3609793.1"/>
    <property type="molecule type" value="Genomic_DNA"/>
</dbReference>
<comment type="caution">
    <text evidence="2">The sequence shown here is derived from an EMBL/GenBank/DDBJ whole genome shotgun (WGS) entry which is preliminary data.</text>
</comment>
<evidence type="ECO:0008006" key="4">
    <source>
        <dbReference type="Google" id="ProtNLM"/>
    </source>
</evidence>
<dbReference type="RefSeq" id="WP_290311532.1">
    <property type="nucleotide sequence ID" value="NZ_JAUFQC010000001.1"/>
</dbReference>
<evidence type="ECO:0000313" key="3">
    <source>
        <dbReference type="Proteomes" id="UP001238540"/>
    </source>
</evidence>
<evidence type="ECO:0000313" key="2">
    <source>
        <dbReference type="EMBL" id="MDN3609793.1"/>
    </source>
</evidence>
<sequence>MQFIDELGVLLPVLLILFLLIGLMLYITLIPLVEKDKHNKSLNRDS</sequence>
<reference evidence="3" key="1">
    <citation type="journal article" date="2019" name="Int. J. Syst. Evol. Microbiol.">
        <title>The Global Catalogue of Microorganisms (GCM) 10K type strain sequencing project: providing services to taxonomists for standard genome sequencing and annotation.</title>
        <authorList>
            <consortium name="The Broad Institute Genomics Platform"/>
            <consortium name="The Broad Institute Genome Sequencing Center for Infectious Disease"/>
            <person name="Wu L."/>
            <person name="Ma J."/>
        </authorList>
    </citation>
    <scope>NUCLEOTIDE SEQUENCE [LARGE SCALE GENOMIC DNA]</scope>
    <source>
        <strain evidence="3">CECT 7398</strain>
    </source>
</reference>
<dbReference type="Proteomes" id="UP001238540">
    <property type="component" value="Unassembled WGS sequence"/>
</dbReference>
<accession>A0ABT8BSZ9</accession>
<evidence type="ECO:0000256" key="1">
    <source>
        <dbReference type="SAM" id="Phobius"/>
    </source>
</evidence>